<dbReference type="GO" id="GO:0016740">
    <property type="term" value="F:transferase activity"/>
    <property type="evidence" value="ECO:0007669"/>
    <property type="project" value="UniProtKB-KW"/>
</dbReference>
<gene>
    <name evidence="4" type="ORF">BC751_2672</name>
</gene>
<dbReference type="Proteomes" id="UP000292209">
    <property type="component" value="Unassembled WGS sequence"/>
</dbReference>
<dbReference type="PANTHER" id="PTHR22855">
    <property type="entry name" value="ACETYL, PROPIONYL, PYRUVATE, AND GLUTACONYL CARBOXYLASE-RELATED"/>
    <property type="match status" value="1"/>
</dbReference>
<dbReference type="RefSeq" id="WP_130275903.1">
    <property type="nucleotide sequence ID" value="NZ_SGXG01000001.1"/>
</dbReference>
<dbReference type="EMBL" id="SGXG01000001">
    <property type="protein sequence ID" value="RZS97075.1"/>
    <property type="molecule type" value="Genomic_DNA"/>
</dbReference>
<dbReference type="PANTHER" id="PTHR22855:SF13">
    <property type="entry name" value="METHYLCROTONOYL-COA CARBOXYLASE BETA CHAIN, MITOCHONDRIAL"/>
    <property type="match status" value="1"/>
</dbReference>
<dbReference type="OrthoDB" id="9803706at2"/>
<keyword evidence="4" id="KW-0808">Transferase</keyword>
<dbReference type="Gene3D" id="3.90.226.10">
    <property type="entry name" value="2-enoyl-CoA Hydratase, Chain A, domain 1"/>
    <property type="match status" value="2"/>
</dbReference>
<keyword evidence="1" id="KW-0472">Membrane</keyword>
<dbReference type="InterPro" id="IPR045190">
    <property type="entry name" value="MCCB/AccD1-like"/>
</dbReference>
<feature type="transmembrane region" description="Helical" evidence="1">
    <location>
        <begin position="167"/>
        <end position="189"/>
    </location>
</feature>
<evidence type="ECO:0000259" key="2">
    <source>
        <dbReference type="PROSITE" id="PS50980"/>
    </source>
</evidence>
<dbReference type="FunFam" id="3.90.226.10:FF:000030">
    <property type="entry name" value="Acetyl-CoA carboxylase carboxyltransferase subunit"/>
    <property type="match status" value="1"/>
</dbReference>
<dbReference type="InterPro" id="IPR034733">
    <property type="entry name" value="AcCoA_carboxyl_beta"/>
</dbReference>
<dbReference type="GO" id="GO:0004485">
    <property type="term" value="F:methylcrotonoyl-CoA carboxylase activity"/>
    <property type="evidence" value="ECO:0007669"/>
    <property type="project" value="TreeGrafter"/>
</dbReference>
<dbReference type="InterPro" id="IPR011762">
    <property type="entry name" value="COA_CT_N"/>
</dbReference>
<evidence type="ECO:0000256" key="1">
    <source>
        <dbReference type="SAM" id="Phobius"/>
    </source>
</evidence>
<dbReference type="PROSITE" id="PS50980">
    <property type="entry name" value="COA_CT_NTER"/>
    <property type="match status" value="1"/>
</dbReference>
<dbReference type="SUPFAM" id="SSF52096">
    <property type="entry name" value="ClpP/crotonase"/>
    <property type="match status" value="2"/>
</dbReference>
<keyword evidence="1" id="KW-0812">Transmembrane</keyword>
<keyword evidence="1" id="KW-1133">Transmembrane helix</keyword>
<feature type="domain" description="CoA carboxyltransferase C-terminal" evidence="3">
    <location>
        <begin position="273"/>
        <end position="529"/>
    </location>
</feature>
<protein>
    <submittedName>
        <fullName evidence="4">Acetyl-CoA carboxylase carboxyltransferase component</fullName>
    </submittedName>
</protein>
<comment type="caution">
    <text evidence="4">The sequence shown here is derived from an EMBL/GenBank/DDBJ whole genome shotgun (WGS) entry which is preliminary data.</text>
</comment>
<proteinExistence type="predicted"/>
<dbReference type="FunFam" id="3.90.226.10:FF:000004">
    <property type="entry name" value="Methylcrotonoyl-CoA carboxylase beta chain"/>
    <property type="match status" value="1"/>
</dbReference>
<dbReference type="InterPro" id="IPR011763">
    <property type="entry name" value="COA_CT_C"/>
</dbReference>
<evidence type="ECO:0000259" key="3">
    <source>
        <dbReference type="PROSITE" id="PS50989"/>
    </source>
</evidence>
<name>A0A4Q7PA81_9BACT</name>
<organism evidence="4 5">
    <name type="scientific">Cecembia calidifontis</name>
    <dbReference type="NCBI Taxonomy" id="1187080"/>
    <lineage>
        <taxon>Bacteria</taxon>
        <taxon>Pseudomonadati</taxon>
        <taxon>Bacteroidota</taxon>
        <taxon>Cytophagia</taxon>
        <taxon>Cytophagales</taxon>
        <taxon>Cyclobacteriaceae</taxon>
        <taxon>Cecembia</taxon>
    </lineage>
</organism>
<dbReference type="Pfam" id="PF01039">
    <property type="entry name" value="Carboxyl_trans"/>
    <property type="match status" value="1"/>
</dbReference>
<dbReference type="GO" id="GO:0006552">
    <property type="term" value="P:L-leucine catabolic process"/>
    <property type="evidence" value="ECO:0007669"/>
    <property type="project" value="TreeGrafter"/>
</dbReference>
<feature type="domain" description="CoA carboxyltransferase N-terminal" evidence="2">
    <location>
        <begin position="12"/>
        <end position="270"/>
    </location>
</feature>
<sequence>MDIAFNQNEDQNKQLLFHLQKKLETVKLGGGKSRIAKEHEKGKLTARERIAYLTDKHSDFLEIGALAADGMYEEEGGCPSAGVITGIGYVSGRMCMIVANDATVKAGAWFPMTAKKNLRAQEIAMENRLPIIYLVDSAGVYLPMQNEIFPDKEHFGRQFRNNAKMSSMGIIQVAAIMGSCVAGGAYLPIMSDEAMIVDKTGSIFLAGSYLVKAAIGENVDNETLGGATTHCEISGVTDNKYESDEACLDAIKNIFDKIGAFEKAGFNRTEPAKPKKDEHELYGIFPADRVKPYDMHEIISRLVDNSEYDEYKKDYGKTLICATARIDGWAVGIIANQRKIVKTKKGEMQMGGVIYSDSADKAARFIMNCNQRKIPLVFLQDVSGFMVGSKAEHGGIIKDGAKMVNAMANSVVPKFTIIIGNSYGAGNYAMCGKAYDPRLIYSWPTAQMAVMSGASAAKTLLQIKVAALKKSGKEISAEEENKLLQEITDKYNEELSPYYAAARLWVDGVIDPLETRKVISIGIAAADHAPITERFNVGVIQT</sequence>
<evidence type="ECO:0000313" key="4">
    <source>
        <dbReference type="EMBL" id="RZS97075.1"/>
    </source>
</evidence>
<dbReference type="InterPro" id="IPR029045">
    <property type="entry name" value="ClpP/crotonase-like_dom_sf"/>
</dbReference>
<evidence type="ECO:0000313" key="5">
    <source>
        <dbReference type="Proteomes" id="UP000292209"/>
    </source>
</evidence>
<dbReference type="PROSITE" id="PS50989">
    <property type="entry name" value="COA_CT_CTER"/>
    <property type="match status" value="1"/>
</dbReference>
<dbReference type="GO" id="GO:1905202">
    <property type="term" value="C:methylcrotonoyl-CoA carboxylase complex"/>
    <property type="evidence" value="ECO:0007669"/>
    <property type="project" value="TreeGrafter"/>
</dbReference>
<accession>A0A4Q7PA81</accession>
<reference evidence="4 5" key="1">
    <citation type="submission" date="2019-02" db="EMBL/GenBank/DDBJ databases">
        <title>Genomic Encyclopedia of Archaeal and Bacterial Type Strains, Phase II (KMG-II): from individual species to whole genera.</title>
        <authorList>
            <person name="Goeker M."/>
        </authorList>
    </citation>
    <scope>NUCLEOTIDE SEQUENCE [LARGE SCALE GENOMIC DNA]</scope>
    <source>
        <strain evidence="4 5">DSM 21411</strain>
    </source>
</reference>
<keyword evidence="5" id="KW-1185">Reference proteome</keyword>
<dbReference type="AlphaFoldDB" id="A0A4Q7PA81"/>